<dbReference type="InterPro" id="IPR013815">
    <property type="entry name" value="ATP_grasp_subdomain_1"/>
</dbReference>
<dbReference type="PANTHER" id="PTHR43615:SF1">
    <property type="entry name" value="PPDK_N DOMAIN-CONTAINING PROTEIN"/>
    <property type="match status" value="1"/>
</dbReference>
<name>A0A4U3M654_9ACTN</name>
<dbReference type="GO" id="GO:0005524">
    <property type="term" value="F:ATP binding"/>
    <property type="evidence" value="ECO:0007669"/>
    <property type="project" value="InterPro"/>
</dbReference>
<dbReference type="InterPro" id="IPR036637">
    <property type="entry name" value="Phosphohistidine_dom_sf"/>
</dbReference>
<comment type="caution">
    <text evidence="3">The sequence shown here is derived from an EMBL/GenBank/DDBJ whole genome shotgun (WGS) entry which is preliminary data.</text>
</comment>
<accession>A0A4U3M654</accession>
<organism evidence="3 4">
    <name type="scientific">Herbidospora galbida</name>
    <dbReference type="NCBI Taxonomy" id="2575442"/>
    <lineage>
        <taxon>Bacteria</taxon>
        <taxon>Bacillati</taxon>
        <taxon>Actinomycetota</taxon>
        <taxon>Actinomycetes</taxon>
        <taxon>Streptosporangiales</taxon>
        <taxon>Streptosporangiaceae</taxon>
        <taxon>Herbidospora</taxon>
    </lineage>
</organism>
<dbReference type="InterPro" id="IPR002192">
    <property type="entry name" value="PPDK_AMP/ATP-bd"/>
</dbReference>
<evidence type="ECO:0000259" key="2">
    <source>
        <dbReference type="Pfam" id="PF01326"/>
    </source>
</evidence>
<feature type="domain" description="PEP-utilising enzyme mobile" evidence="1">
    <location>
        <begin position="707"/>
        <end position="776"/>
    </location>
</feature>
<evidence type="ECO:0000313" key="3">
    <source>
        <dbReference type="EMBL" id="TKK83742.1"/>
    </source>
</evidence>
<dbReference type="InterPro" id="IPR008279">
    <property type="entry name" value="PEP-util_enz_mobile_dom"/>
</dbReference>
<reference evidence="3 4" key="1">
    <citation type="submission" date="2019-04" db="EMBL/GenBank/DDBJ databases">
        <title>Herbidospora sp. NEAU-GS14.nov., a novel actinomycete isolated from soil.</title>
        <authorList>
            <person name="Han L."/>
        </authorList>
    </citation>
    <scope>NUCLEOTIDE SEQUENCE [LARGE SCALE GENOMIC DNA]</scope>
    <source>
        <strain evidence="3 4">NEAU-GS14</strain>
    </source>
</reference>
<dbReference type="RefSeq" id="WP_137250927.1">
    <property type="nucleotide sequence ID" value="NZ_SZQA01000042.1"/>
</dbReference>
<dbReference type="SUPFAM" id="SSF56059">
    <property type="entry name" value="Glutathione synthetase ATP-binding domain-like"/>
    <property type="match status" value="1"/>
</dbReference>
<dbReference type="SUPFAM" id="SSF52009">
    <property type="entry name" value="Phosphohistidine domain"/>
    <property type="match status" value="1"/>
</dbReference>
<dbReference type="PANTHER" id="PTHR43615">
    <property type="entry name" value="PHOSPHOENOLPYRUVATE SYNTHASE-RELATED"/>
    <property type="match status" value="1"/>
</dbReference>
<keyword evidence="3" id="KW-0418">Kinase</keyword>
<sequence>MSTYTLPLTSDSADVGTAGGKGASLARLATAGLPVPGGFHVTTAAREAGMNREVTAEITAAYRAMGDDVPVAVRSSATAEDRPDVSFAGQHDTYLGVRGAAAVIDAVERCWRSLDNDRARAYRERVGIERPGMAVVVQELVDASVSGVMFTELDGKLVINAAWGLGETVAGGTVTPDVYVVDRDGHIEETISEKTVMAGTSGLVPVPGDLRSVPTLTREQVMALTGLGRRIEILYGMPMDVEWGIAAAKPYILQARPITGRREVWNDSLGGDYLWSNGNLGEAIPSVMTPVTWSVVQRFMADAMITGSFAGHPMCGNIGGRFYMNLSVLLTIGESLGLSRMIRDSLEPVFGRLPEGAEVPLLPLARLQLARGMVPLLRGRLALVPYARRLDRALPRVRRRADDLRTLIAVSNDLTGLWRGAVEPYFRECNRLLAAAGRQDAGSLIFLRNRLENLVGAADANALTSGFGAHLESMGPLLGLGEVRRGRLSRQEYAHRWGHRCPDEFELSVARPGEDPQWLDRELDGLSEDPIELLNRQERASRAAWRRFKEHDPRNAYRYWGRIRRWSEIVQAREEARSEAVRAFWVLRDWVRRAGSVTGIGEDVFFLRIGEILRLLRGDRGVLGLIDTRRAAYHHYRSLPPYPGVIRGAFDPERWAADPDRRSDYADATTGLPARNGSIHGFPGAAGVVEGIARVIPSMGEAEHLAAGEILVTNVTNVGWTPLFPRAAAVVTDVGAPLSHAAIVARELGIPAVVGTGDATSRIRDGARVRVDGSAGTVEVLD</sequence>
<evidence type="ECO:0000313" key="4">
    <source>
        <dbReference type="Proteomes" id="UP000308705"/>
    </source>
</evidence>
<dbReference type="GO" id="GO:0016301">
    <property type="term" value="F:kinase activity"/>
    <property type="evidence" value="ECO:0007669"/>
    <property type="project" value="UniProtKB-KW"/>
</dbReference>
<proteinExistence type="predicted"/>
<protein>
    <submittedName>
        <fullName evidence="3">Pyruvate, phosphate dikinase</fullName>
    </submittedName>
</protein>
<feature type="domain" description="Pyruvate phosphate dikinase AMP/ATP-binding" evidence="2">
    <location>
        <begin position="47"/>
        <end position="262"/>
    </location>
</feature>
<keyword evidence="3" id="KW-0808">Transferase</keyword>
<dbReference type="InterPro" id="IPR051549">
    <property type="entry name" value="PEP_Utilizing_Enz"/>
</dbReference>
<dbReference type="EMBL" id="SZQA01000042">
    <property type="protein sequence ID" value="TKK83742.1"/>
    <property type="molecule type" value="Genomic_DNA"/>
</dbReference>
<keyword evidence="4" id="KW-1185">Reference proteome</keyword>
<dbReference type="Gene3D" id="3.30.470.20">
    <property type="entry name" value="ATP-grasp fold, B domain"/>
    <property type="match status" value="1"/>
</dbReference>
<dbReference type="Gene3D" id="3.50.30.10">
    <property type="entry name" value="Phosphohistidine domain"/>
    <property type="match status" value="1"/>
</dbReference>
<dbReference type="Pfam" id="PF00391">
    <property type="entry name" value="PEP-utilizers"/>
    <property type="match status" value="1"/>
</dbReference>
<dbReference type="AlphaFoldDB" id="A0A4U3M654"/>
<dbReference type="OrthoDB" id="9765468at2"/>
<evidence type="ECO:0000259" key="1">
    <source>
        <dbReference type="Pfam" id="PF00391"/>
    </source>
</evidence>
<dbReference type="Proteomes" id="UP000308705">
    <property type="component" value="Unassembled WGS sequence"/>
</dbReference>
<gene>
    <name evidence="3" type="ORF">FDA94_32685</name>
</gene>
<keyword evidence="3" id="KW-0670">Pyruvate</keyword>
<dbReference type="Gene3D" id="3.30.1490.20">
    <property type="entry name" value="ATP-grasp fold, A domain"/>
    <property type="match status" value="2"/>
</dbReference>
<dbReference type="Pfam" id="PF01326">
    <property type="entry name" value="PPDK_N"/>
    <property type="match status" value="1"/>
</dbReference>